<organism evidence="4 5">
    <name type="scientific">Pseudofulvibacter geojedonensis</name>
    <dbReference type="NCBI Taxonomy" id="1123758"/>
    <lineage>
        <taxon>Bacteria</taxon>
        <taxon>Pseudomonadati</taxon>
        <taxon>Bacteroidota</taxon>
        <taxon>Flavobacteriia</taxon>
        <taxon>Flavobacteriales</taxon>
        <taxon>Flavobacteriaceae</taxon>
        <taxon>Pseudofulvibacter</taxon>
    </lineage>
</organism>
<dbReference type="Gene3D" id="3.90.1150.10">
    <property type="entry name" value="Aspartate Aminotransferase, domain 1"/>
    <property type="match status" value="1"/>
</dbReference>
<dbReference type="InterPro" id="IPR015421">
    <property type="entry name" value="PyrdxlP-dep_Trfase_major"/>
</dbReference>
<keyword evidence="1 3" id="KW-0663">Pyridoxal phosphate</keyword>
<evidence type="ECO:0000256" key="3">
    <source>
        <dbReference type="RuleBase" id="RU004508"/>
    </source>
</evidence>
<evidence type="ECO:0000256" key="2">
    <source>
        <dbReference type="ARBA" id="ARBA00037999"/>
    </source>
</evidence>
<evidence type="ECO:0000256" key="1">
    <source>
        <dbReference type="ARBA" id="ARBA00022898"/>
    </source>
</evidence>
<dbReference type="InterPro" id="IPR015422">
    <property type="entry name" value="PyrdxlP-dep_Trfase_small"/>
</dbReference>
<dbReference type="EMBL" id="JBHTJM010000010">
    <property type="protein sequence ID" value="MFD0965050.1"/>
    <property type="molecule type" value="Genomic_DNA"/>
</dbReference>
<dbReference type="Proteomes" id="UP001596997">
    <property type="component" value="Unassembled WGS sequence"/>
</dbReference>
<reference evidence="5" key="1">
    <citation type="journal article" date="2019" name="Int. J. Syst. Evol. Microbiol.">
        <title>The Global Catalogue of Microorganisms (GCM) 10K type strain sequencing project: providing services to taxonomists for standard genome sequencing and annotation.</title>
        <authorList>
            <consortium name="The Broad Institute Genomics Platform"/>
            <consortium name="The Broad Institute Genome Sequencing Center for Infectious Disease"/>
            <person name="Wu L."/>
            <person name="Ma J."/>
        </authorList>
    </citation>
    <scope>NUCLEOTIDE SEQUENCE [LARGE SCALE GENOMIC DNA]</scope>
    <source>
        <strain evidence="5">CCUG 62114</strain>
    </source>
</reference>
<dbReference type="InterPro" id="IPR015424">
    <property type="entry name" value="PyrdxlP-dep_Trfase"/>
</dbReference>
<dbReference type="Pfam" id="PF01041">
    <property type="entry name" value="DegT_DnrJ_EryC1"/>
    <property type="match status" value="1"/>
</dbReference>
<dbReference type="PIRSF" id="PIRSF000390">
    <property type="entry name" value="PLP_StrS"/>
    <property type="match status" value="1"/>
</dbReference>
<evidence type="ECO:0000313" key="4">
    <source>
        <dbReference type="EMBL" id="MFD0965050.1"/>
    </source>
</evidence>
<accession>A0ABW3I594</accession>
<keyword evidence="5" id="KW-1185">Reference proteome</keyword>
<dbReference type="CDD" id="cd00616">
    <property type="entry name" value="AHBA_syn"/>
    <property type="match status" value="1"/>
</dbReference>
<dbReference type="InterPro" id="IPR000653">
    <property type="entry name" value="DegT/StrS_aminotransferase"/>
</dbReference>
<dbReference type="Gene3D" id="3.40.640.10">
    <property type="entry name" value="Type I PLP-dependent aspartate aminotransferase-like (Major domain)"/>
    <property type="match status" value="1"/>
</dbReference>
<dbReference type="GO" id="GO:0008483">
    <property type="term" value="F:transaminase activity"/>
    <property type="evidence" value="ECO:0007669"/>
    <property type="project" value="UniProtKB-KW"/>
</dbReference>
<keyword evidence="4" id="KW-0032">Aminotransferase</keyword>
<name>A0ABW3I594_9FLAO</name>
<protein>
    <submittedName>
        <fullName evidence="4">DegT/DnrJ/EryC1/StrS family aminotransferase</fullName>
    </submittedName>
</protein>
<proteinExistence type="inferred from homology"/>
<keyword evidence="4" id="KW-0808">Transferase</keyword>
<sequence length="364" mass="40660">MIPFLDVKKINSRFEKDYSEALKSFLNSGQFILGDKLEQFEKEFADFCGTKFCLGVGNGLDALTLILKAYIVLGKLKEGDEVLVQANTYIASILAIKQVNLVPILVEPCTETYNISISDFKSKIGKKTKAVLPVHLYGQLSDMEQVNRIAQDYNLLVIEDAAQAHGSSDKYGVRAGNLSNAAAFSFYPTKNLGALGDGGAITTNDYDLYTVASKLRNYGGNIKYKYEHIGVNSRLDEIQAAFLSIKLPYLQADNEKRKIIAKKYLDGIKNSKIQLPKNDNSHVFYAFVIRCVERDNLQQFLFENGVQTAIHYPIPPHKQKALEELNILKLPVSETLHNQVLSLPISPVQSMGVTQKIINIINQF</sequence>
<dbReference type="PANTHER" id="PTHR30244">
    <property type="entry name" value="TRANSAMINASE"/>
    <property type="match status" value="1"/>
</dbReference>
<dbReference type="SUPFAM" id="SSF53383">
    <property type="entry name" value="PLP-dependent transferases"/>
    <property type="match status" value="1"/>
</dbReference>
<dbReference type="PANTHER" id="PTHR30244:SF36">
    <property type="entry name" value="3-OXO-GLUCOSE-6-PHOSPHATE:GLUTAMATE AMINOTRANSFERASE"/>
    <property type="match status" value="1"/>
</dbReference>
<dbReference type="RefSeq" id="WP_377716819.1">
    <property type="nucleotide sequence ID" value="NZ_JBHTJM010000010.1"/>
</dbReference>
<comment type="similarity">
    <text evidence="2 3">Belongs to the DegT/DnrJ/EryC1 family.</text>
</comment>
<gene>
    <name evidence="4" type="ORF">ACFQ1O_13620</name>
</gene>
<comment type="caution">
    <text evidence="4">The sequence shown here is derived from an EMBL/GenBank/DDBJ whole genome shotgun (WGS) entry which is preliminary data.</text>
</comment>
<evidence type="ECO:0000313" key="5">
    <source>
        <dbReference type="Proteomes" id="UP001596997"/>
    </source>
</evidence>